<evidence type="ECO:0000313" key="4">
    <source>
        <dbReference type="Proteomes" id="UP000321891"/>
    </source>
</evidence>
<dbReference type="AlphaFoldDB" id="A0A0D6N382"/>
<reference evidence="2 4" key="2">
    <citation type="submission" date="2019-07" db="EMBL/GenBank/DDBJ databases">
        <title>Whole genome shotgun sequence of Acetobacter cibinongensis NBRC 16605.</title>
        <authorList>
            <person name="Hosoyama A."/>
            <person name="Uohara A."/>
            <person name="Ohji S."/>
            <person name="Ichikawa N."/>
        </authorList>
    </citation>
    <scope>NUCLEOTIDE SEQUENCE [LARGE SCALE GENOMIC DNA]</scope>
    <source>
        <strain evidence="2 4">NBRC 16605</strain>
    </source>
</reference>
<name>A0A0D6N382_9PROT</name>
<sequence>MTAGEHSLETRVCPADGGGKCVVIVQVTYAKALWEFNIKKGTPEGAPFL</sequence>
<dbReference type="Proteomes" id="UP000321891">
    <property type="component" value="Unassembled WGS sequence"/>
</dbReference>
<proteinExistence type="predicted"/>
<dbReference type="EMBL" id="BJVU01000002">
    <property type="protein sequence ID" value="GEL58324.1"/>
    <property type="molecule type" value="Genomic_DNA"/>
</dbReference>
<evidence type="ECO:0000313" key="1">
    <source>
        <dbReference type="EMBL" id="GAN60180.1"/>
    </source>
</evidence>
<accession>A0A6N3SMQ8</accession>
<reference evidence="1 3" key="1">
    <citation type="submission" date="2012-11" db="EMBL/GenBank/DDBJ databases">
        <title>Whole genome sequence of Acetobacter cibinongensis 4H-1.</title>
        <authorList>
            <person name="Azuma Y."/>
            <person name="Higashiura N."/>
            <person name="Hirakawa H."/>
            <person name="Matsushita K."/>
        </authorList>
    </citation>
    <scope>NUCLEOTIDE SEQUENCE [LARGE SCALE GENOMIC DNA]</scope>
    <source>
        <strain evidence="1 3">4H-1</strain>
    </source>
</reference>
<gene>
    <name evidence="1" type="ORF">Abci_010_045</name>
    <name evidence="2" type="ORF">ACI01nite_09260</name>
</gene>
<protein>
    <submittedName>
        <fullName evidence="1">Uncharacterized protein</fullName>
    </submittedName>
</protein>
<dbReference type="Proteomes" id="UP000032671">
    <property type="component" value="Unassembled WGS sequence"/>
</dbReference>
<evidence type="ECO:0000313" key="3">
    <source>
        <dbReference type="Proteomes" id="UP000032671"/>
    </source>
</evidence>
<evidence type="ECO:0000313" key="2">
    <source>
        <dbReference type="EMBL" id="GEL58324.1"/>
    </source>
</evidence>
<dbReference type="EMBL" id="BAMV01000010">
    <property type="protein sequence ID" value="GAN60180.1"/>
    <property type="molecule type" value="Genomic_DNA"/>
</dbReference>
<keyword evidence="4" id="KW-1185">Reference proteome</keyword>
<comment type="caution">
    <text evidence="1">The sequence shown here is derived from an EMBL/GenBank/DDBJ whole genome shotgun (WGS) entry which is preliminary data.</text>
</comment>
<accession>A0A0D6N382</accession>
<organism evidence="1 3">
    <name type="scientific">Acetobacter cibinongensis</name>
    <dbReference type="NCBI Taxonomy" id="146475"/>
    <lineage>
        <taxon>Bacteria</taxon>
        <taxon>Pseudomonadati</taxon>
        <taxon>Pseudomonadota</taxon>
        <taxon>Alphaproteobacteria</taxon>
        <taxon>Acetobacterales</taxon>
        <taxon>Acetobacteraceae</taxon>
        <taxon>Acetobacter</taxon>
    </lineage>
</organism>